<dbReference type="EMBL" id="CALTRL010005688">
    <property type="protein sequence ID" value="CAH7684792.1"/>
    <property type="molecule type" value="Genomic_DNA"/>
</dbReference>
<accession>A0AAV0BEY8</accession>
<organism evidence="1 2">
    <name type="scientific">Phakopsora pachyrhizi</name>
    <name type="common">Asian soybean rust disease fungus</name>
    <dbReference type="NCBI Taxonomy" id="170000"/>
    <lineage>
        <taxon>Eukaryota</taxon>
        <taxon>Fungi</taxon>
        <taxon>Dikarya</taxon>
        <taxon>Basidiomycota</taxon>
        <taxon>Pucciniomycotina</taxon>
        <taxon>Pucciniomycetes</taxon>
        <taxon>Pucciniales</taxon>
        <taxon>Phakopsoraceae</taxon>
        <taxon>Phakopsora</taxon>
    </lineage>
</organism>
<sequence>RNLFSHYSKDQWEAFSEEASFKDLCDRFNKLEKESIQRIQSPDFDLNGQEVIRDPKLLIPPFLIETLTSILKLYQSRLDQQNVLNGLI</sequence>
<keyword evidence="2" id="KW-1185">Reference proteome</keyword>
<proteinExistence type="predicted"/>
<reference evidence="1" key="1">
    <citation type="submission" date="2022-06" db="EMBL/GenBank/DDBJ databases">
        <authorList>
            <consortium name="SYNGENTA / RWTH Aachen University"/>
        </authorList>
    </citation>
    <scope>NUCLEOTIDE SEQUENCE</scope>
</reference>
<evidence type="ECO:0000313" key="1">
    <source>
        <dbReference type="EMBL" id="CAH7684792.1"/>
    </source>
</evidence>
<comment type="caution">
    <text evidence="1">The sequence shown here is derived from an EMBL/GenBank/DDBJ whole genome shotgun (WGS) entry which is preliminary data.</text>
</comment>
<gene>
    <name evidence="1" type="ORF">PPACK8108_LOCUS19218</name>
</gene>
<protein>
    <submittedName>
        <fullName evidence="1">Uncharacterized protein</fullName>
    </submittedName>
</protein>
<name>A0AAV0BEY8_PHAPC</name>
<evidence type="ECO:0000313" key="2">
    <source>
        <dbReference type="Proteomes" id="UP001153365"/>
    </source>
</evidence>
<dbReference type="Proteomes" id="UP001153365">
    <property type="component" value="Unassembled WGS sequence"/>
</dbReference>
<dbReference type="AlphaFoldDB" id="A0AAV0BEY8"/>
<feature type="non-terminal residue" evidence="1">
    <location>
        <position position="1"/>
    </location>
</feature>